<evidence type="ECO:0000256" key="6">
    <source>
        <dbReference type="ARBA" id="ARBA00022679"/>
    </source>
</evidence>
<protein>
    <recommendedName>
        <fullName evidence="5">Cysteine desulfurase</fullName>
        <ecNumber evidence="4">2.8.1.7</ecNumber>
    </recommendedName>
    <alternativeName>
        <fullName evidence="12">Nitrogenase metalloclusters biosynthesis protein NifS</fullName>
    </alternativeName>
</protein>
<comment type="catalytic activity">
    <reaction evidence="13">
        <text>(sulfur carrier)-H + L-cysteine = (sulfur carrier)-SH + L-alanine</text>
        <dbReference type="Rhea" id="RHEA:43892"/>
        <dbReference type="Rhea" id="RHEA-COMP:14737"/>
        <dbReference type="Rhea" id="RHEA-COMP:14739"/>
        <dbReference type="ChEBI" id="CHEBI:29917"/>
        <dbReference type="ChEBI" id="CHEBI:35235"/>
        <dbReference type="ChEBI" id="CHEBI:57972"/>
        <dbReference type="ChEBI" id="CHEBI:64428"/>
        <dbReference type="EC" id="2.8.1.7"/>
    </reaction>
</comment>
<dbReference type="SUPFAM" id="SSF53383">
    <property type="entry name" value="PLP-dependent transferases"/>
    <property type="match status" value="1"/>
</dbReference>
<evidence type="ECO:0000256" key="8">
    <source>
        <dbReference type="ARBA" id="ARBA00022898"/>
    </source>
</evidence>
<evidence type="ECO:0000256" key="7">
    <source>
        <dbReference type="ARBA" id="ARBA00022723"/>
    </source>
</evidence>
<keyword evidence="11" id="KW-0535">Nitrogen fixation</keyword>
<sequence>MTNGAKGPVYLDNNATTAVDPRVVAAMTPYLTEIFGNPSSVEHVHGNRAQAAVAKARQQIAASLNARDNEIILTGSCTEADNIAILGAARARPERKHLVTTAIEHPGVMEPFRQLEREGFELTVLGVDEHGRVDPAAVESALREDTGLVSVMGANNEVGTIQPIGEIGEICERRGVLFHTDLAQLMAHRKVDVAAEHIHLASVSGHKAYGPKGVGALYVRSRSPRARVQPIMFGGGQEKGLRPGTVAVHLVVGLGEALEVAGRQAAADDQRLRAMTAKFLEVARGAIDGVELNGHPTERIATNISLSIPGVEPLALMHRLNPFFSFSASSACATEKVQTSSVLLAMFGDTARARQAFRVSPGRFTEAEDMRNFAHLLVETAADLRRYAA</sequence>
<comment type="caution">
    <text evidence="16">The sequence shown here is derived from an EMBL/GenBank/DDBJ whole genome shotgun (WGS) entry which is preliminary data.</text>
</comment>
<comment type="similarity">
    <text evidence="3">Belongs to the class-V pyridoxal-phosphate-dependent aminotransferase family. NifS/IscS subfamily.</text>
</comment>
<organism evidence="16 17">
    <name type="scientific">Sphingomonas ginsenosidivorax</name>
    <dbReference type="NCBI Taxonomy" id="862135"/>
    <lineage>
        <taxon>Bacteria</taxon>
        <taxon>Pseudomonadati</taxon>
        <taxon>Pseudomonadota</taxon>
        <taxon>Alphaproteobacteria</taxon>
        <taxon>Sphingomonadales</taxon>
        <taxon>Sphingomonadaceae</taxon>
        <taxon>Sphingomonas</taxon>
    </lineage>
</organism>
<dbReference type="EC" id="2.8.1.7" evidence="4"/>
<dbReference type="InterPro" id="IPR016454">
    <property type="entry name" value="Cysteine_dSase"/>
</dbReference>
<keyword evidence="10" id="KW-0411">Iron-sulfur</keyword>
<dbReference type="GO" id="GO:0046872">
    <property type="term" value="F:metal ion binding"/>
    <property type="evidence" value="ECO:0007669"/>
    <property type="project" value="UniProtKB-KW"/>
</dbReference>
<evidence type="ECO:0000256" key="10">
    <source>
        <dbReference type="ARBA" id="ARBA00023014"/>
    </source>
</evidence>
<dbReference type="PROSITE" id="PS00595">
    <property type="entry name" value="AA_TRANSFER_CLASS_5"/>
    <property type="match status" value="1"/>
</dbReference>
<feature type="domain" description="Aminotransferase class V" evidence="15">
    <location>
        <begin position="9"/>
        <end position="370"/>
    </location>
</feature>
<dbReference type="InterPro" id="IPR015422">
    <property type="entry name" value="PyrdxlP-dep_Trfase_small"/>
</dbReference>
<keyword evidence="16" id="KW-0032">Aminotransferase</keyword>
<dbReference type="PIRSF" id="PIRSF005572">
    <property type="entry name" value="NifS"/>
    <property type="match status" value="1"/>
</dbReference>
<keyword evidence="17" id="KW-1185">Reference proteome</keyword>
<dbReference type="FunFam" id="3.40.640.10:FF:000084">
    <property type="entry name" value="IscS-like cysteine desulfurase"/>
    <property type="match status" value="1"/>
</dbReference>
<proteinExistence type="inferred from homology"/>
<dbReference type="GO" id="GO:0008483">
    <property type="term" value="F:transaminase activity"/>
    <property type="evidence" value="ECO:0007669"/>
    <property type="project" value="UniProtKB-KW"/>
</dbReference>
<dbReference type="Proteomes" id="UP000321250">
    <property type="component" value="Unassembled WGS sequence"/>
</dbReference>
<dbReference type="InterPro" id="IPR020578">
    <property type="entry name" value="Aminotrans_V_PyrdxlP_BS"/>
</dbReference>
<dbReference type="Pfam" id="PF00266">
    <property type="entry name" value="Aminotran_5"/>
    <property type="match status" value="1"/>
</dbReference>
<evidence type="ECO:0000256" key="13">
    <source>
        <dbReference type="ARBA" id="ARBA00050776"/>
    </source>
</evidence>
<keyword evidence="9" id="KW-0408">Iron</keyword>
<keyword evidence="6 16" id="KW-0808">Transferase</keyword>
<comment type="function">
    <text evidence="2">Catalyzes the removal of elemental sulfur atoms from cysteine to produce alanine. Seems to participate in the biosynthesis of the nitrogenase metalloclusters by providing the inorganic sulfur required for the Fe-S core formation.</text>
</comment>
<dbReference type="PANTHER" id="PTHR11601:SF34">
    <property type="entry name" value="CYSTEINE DESULFURASE"/>
    <property type="match status" value="1"/>
</dbReference>
<dbReference type="EMBL" id="VOQR01000001">
    <property type="protein sequence ID" value="TXC71324.1"/>
    <property type="molecule type" value="Genomic_DNA"/>
</dbReference>
<reference evidence="16 17" key="1">
    <citation type="journal article" date="2013" name="Antonie Van Leeuwenhoek">
        <title>Sphingomonas ginsenosidivorax sp. nov., with the ability to transform ginsenosides.</title>
        <authorList>
            <person name="Jin X.F."/>
            <person name="Kim J.K."/>
            <person name="Liu Q.M."/>
            <person name="Kang M.S."/>
            <person name="He D."/>
            <person name="Jin F.X."/>
            <person name="Kim S.C."/>
            <person name="Im W.T."/>
        </authorList>
    </citation>
    <scope>NUCLEOTIDE SEQUENCE [LARGE SCALE GENOMIC DNA]</scope>
    <source>
        <strain evidence="16 17">KHI67</strain>
    </source>
</reference>
<dbReference type="Gene3D" id="3.90.1150.10">
    <property type="entry name" value="Aspartate Aminotransferase, domain 1"/>
    <property type="match status" value="1"/>
</dbReference>
<evidence type="ECO:0000256" key="1">
    <source>
        <dbReference type="ARBA" id="ARBA00001933"/>
    </source>
</evidence>
<evidence type="ECO:0000256" key="2">
    <source>
        <dbReference type="ARBA" id="ARBA00003120"/>
    </source>
</evidence>
<dbReference type="InterPro" id="IPR000192">
    <property type="entry name" value="Aminotrans_V_dom"/>
</dbReference>
<keyword evidence="7" id="KW-0479">Metal-binding</keyword>
<evidence type="ECO:0000259" key="15">
    <source>
        <dbReference type="Pfam" id="PF00266"/>
    </source>
</evidence>
<evidence type="ECO:0000256" key="4">
    <source>
        <dbReference type="ARBA" id="ARBA00012239"/>
    </source>
</evidence>
<evidence type="ECO:0000256" key="3">
    <source>
        <dbReference type="ARBA" id="ARBA00006490"/>
    </source>
</evidence>
<dbReference type="GO" id="GO:0031071">
    <property type="term" value="F:cysteine desulfurase activity"/>
    <property type="evidence" value="ECO:0007669"/>
    <property type="project" value="UniProtKB-EC"/>
</dbReference>
<dbReference type="AlphaFoldDB" id="A0A5C6UFS6"/>
<evidence type="ECO:0000313" key="17">
    <source>
        <dbReference type="Proteomes" id="UP000321250"/>
    </source>
</evidence>
<evidence type="ECO:0000256" key="12">
    <source>
        <dbReference type="ARBA" id="ARBA00031911"/>
    </source>
</evidence>
<evidence type="ECO:0000256" key="14">
    <source>
        <dbReference type="RuleBase" id="RU004504"/>
    </source>
</evidence>
<evidence type="ECO:0000256" key="5">
    <source>
        <dbReference type="ARBA" id="ARBA00013558"/>
    </source>
</evidence>
<gene>
    <name evidence="16" type="ORF">FSB78_10500</name>
</gene>
<dbReference type="PANTHER" id="PTHR11601">
    <property type="entry name" value="CYSTEINE DESULFURYLASE FAMILY MEMBER"/>
    <property type="match status" value="1"/>
</dbReference>
<evidence type="ECO:0000256" key="11">
    <source>
        <dbReference type="ARBA" id="ARBA00023231"/>
    </source>
</evidence>
<dbReference type="GO" id="GO:0051536">
    <property type="term" value="F:iron-sulfur cluster binding"/>
    <property type="evidence" value="ECO:0007669"/>
    <property type="project" value="UniProtKB-KW"/>
</dbReference>
<dbReference type="Gene3D" id="3.40.640.10">
    <property type="entry name" value="Type I PLP-dependent aspartate aminotransferase-like (Major domain)"/>
    <property type="match status" value="1"/>
</dbReference>
<evidence type="ECO:0000256" key="9">
    <source>
        <dbReference type="ARBA" id="ARBA00023004"/>
    </source>
</evidence>
<accession>A0A5C6UFS6</accession>
<dbReference type="OrthoDB" id="9804366at2"/>
<name>A0A5C6UFS6_9SPHN</name>
<dbReference type="RefSeq" id="WP_147082498.1">
    <property type="nucleotide sequence ID" value="NZ_VOQR01000001.1"/>
</dbReference>
<evidence type="ECO:0000313" key="16">
    <source>
        <dbReference type="EMBL" id="TXC71324.1"/>
    </source>
</evidence>
<comment type="cofactor">
    <cofactor evidence="1 14">
        <name>pyridoxal 5'-phosphate</name>
        <dbReference type="ChEBI" id="CHEBI:597326"/>
    </cofactor>
</comment>
<keyword evidence="8" id="KW-0663">Pyridoxal phosphate</keyword>
<dbReference type="InterPro" id="IPR015421">
    <property type="entry name" value="PyrdxlP-dep_Trfase_major"/>
</dbReference>
<dbReference type="InterPro" id="IPR015424">
    <property type="entry name" value="PyrdxlP-dep_Trfase"/>
</dbReference>